<dbReference type="Pfam" id="PF03473">
    <property type="entry name" value="MOSC"/>
    <property type="match status" value="1"/>
</dbReference>
<dbReference type="EMBL" id="JACJID010000005">
    <property type="protein sequence ID" value="MBA8929650.1"/>
    <property type="molecule type" value="Genomic_DNA"/>
</dbReference>
<reference evidence="2 3" key="1">
    <citation type="submission" date="2020-08" db="EMBL/GenBank/DDBJ databases">
        <title>Genomic Encyclopedia of Archaeal and Bacterial Type Strains, Phase II (KMG-II): from individual species to whole genera.</title>
        <authorList>
            <person name="Goeker M."/>
        </authorList>
    </citation>
    <scope>NUCLEOTIDE SEQUENCE [LARGE SCALE GENOMIC DNA]</scope>
    <source>
        <strain evidence="2 3">DSM 43850</strain>
    </source>
</reference>
<keyword evidence="3" id="KW-1185">Reference proteome</keyword>
<dbReference type="InterPro" id="IPR005302">
    <property type="entry name" value="MoCF_Sase_C"/>
</dbReference>
<dbReference type="Pfam" id="PF03476">
    <property type="entry name" value="MOSC_N"/>
    <property type="match status" value="1"/>
</dbReference>
<dbReference type="PROSITE" id="PS51340">
    <property type="entry name" value="MOSC"/>
    <property type="match status" value="1"/>
</dbReference>
<dbReference type="PANTHER" id="PTHR14237:SF19">
    <property type="entry name" value="MITOCHONDRIAL AMIDOXIME REDUCING COMPONENT 1"/>
    <property type="match status" value="1"/>
</dbReference>
<dbReference type="Proteomes" id="UP000517916">
    <property type="component" value="Unassembled WGS sequence"/>
</dbReference>
<evidence type="ECO:0000313" key="3">
    <source>
        <dbReference type="Proteomes" id="UP000517916"/>
    </source>
</evidence>
<dbReference type="SUPFAM" id="SSF50800">
    <property type="entry name" value="PK beta-barrel domain-like"/>
    <property type="match status" value="1"/>
</dbReference>
<evidence type="ECO:0000259" key="1">
    <source>
        <dbReference type="PROSITE" id="PS51340"/>
    </source>
</evidence>
<organism evidence="2 3">
    <name type="scientific">Kutzneria viridogrisea</name>
    <dbReference type="NCBI Taxonomy" id="47990"/>
    <lineage>
        <taxon>Bacteria</taxon>
        <taxon>Bacillati</taxon>
        <taxon>Actinomycetota</taxon>
        <taxon>Actinomycetes</taxon>
        <taxon>Pseudonocardiales</taxon>
        <taxon>Pseudonocardiaceae</taxon>
        <taxon>Kutzneria</taxon>
    </lineage>
</organism>
<proteinExistence type="predicted"/>
<dbReference type="InterPro" id="IPR005303">
    <property type="entry name" value="MOCOS_middle"/>
</dbReference>
<protein>
    <recommendedName>
        <fullName evidence="1">MOSC domain-containing protein</fullName>
    </recommendedName>
</protein>
<feature type="domain" description="MOSC" evidence="1">
    <location>
        <begin position="119"/>
        <end position="268"/>
    </location>
</feature>
<comment type="caution">
    <text evidence="2">The sequence shown here is derived from an EMBL/GenBank/DDBJ whole genome shotgun (WGS) entry which is preliminary data.</text>
</comment>
<evidence type="ECO:0000313" key="2">
    <source>
        <dbReference type="EMBL" id="MBA8929650.1"/>
    </source>
</evidence>
<accession>A0ABR6BRV9</accession>
<dbReference type="SUPFAM" id="SSF141673">
    <property type="entry name" value="MOSC N-terminal domain-like"/>
    <property type="match status" value="1"/>
</dbReference>
<gene>
    <name evidence="2" type="ORF">BC739_006868</name>
</gene>
<dbReference type="RefSeq" id="WP_025361711.1">
    <property type="nucleotide sequence ID" value="NZ_BAAABQ010000089.1"/>
</dbReference>
<name>A0ABR6BRV9_9PSEU</name>
<dbReference type="PANTHER" id="PTHR14237">
    <property type="entry name" value="MOLYBDOPTERIN COFACTOR SULFURASE MOSC"/>
    <property type="match status" value="1"/>
</dbReference>
<dbReference type="InterPro" id="IPR011037">
    <property type="entry name" value="Pyrv_Knase-like_insert_dom_sf"/>
</dbReference>
<sequence>MVHVSALVSYPVKGCAGTPLDTAAVWDIGLQHDRTFMVVDAEGRFRSQRNDPNMARIRPTVLDGGARLELSAAGVEDLVVEVRPLAPRRRVLVQRTEVTAADQGDEAAEWFSAVLGNPSRLVTVAPEHERVSAGEYEGTAAFADAHALLIASEASLDELNSRILARGAAPVPMDRFRPNIVLTGWPEPHTEDRARRLSIGTAEFGYAKLCVRCTVPMVDQDTGRRAGPEPIRTLADYRRDPGGGVTFGMKAAVLRTGSLSVGDEVCVDRWAELSPAS</sequence>